<evidence type="ECO:0000313" key="1">
    <source>
        <dbReference type="Proteomes" id="UP000887578"/>
    </source>
</evidence>
<reference evidence="2" key="1">
    <citation type="submission" date="2022-11" db="UniProtKB">
        <authorList>
            <consortium name="WormBaseParasite"/>
        </authorList>
    </citation>
    <scope>IDENTIFICATION</scope>
</reference>
<sequence length="159" mass="17946">MSLSYSSDCSDLSDGETSYSLEDLQKMGIIENKVAEWIKENPLTEDDALLCLEYCDQNIGNRGNEIQAALTGNGNGGTLVTSTVFKFPTRNDVYFARKRIMETHTWAFYNPFGITVSGHLFNQPGQWVPLPQAQTIGTKVIQFLSDSKFTLENFEFFMF</sequence>
<accession>A0A914Q5L4</accession>
<name>A0A914Q5L4_9BILA</name>
<dbReference type="Proteomes" id="UP000887578">
    <property type="component" value="Unplaced"/>
</dbReference>
<organism evidence="1 2">
    <name type="scientific">Panagrolaimus davidi</name>
    <dbReference type="NCBI Taxonomy" id="227884"/>
    <lineage>
        <taxon>Eukaryota</taxon>
        <taxon>Metazoa</taxon>
        <taxon>Ecdysozoa</taxon>
        <taxon>Nematoda</taxon>
        <taxon>Chromadorea</taxon>
        <taxon>Rhabditida</taxon>
        <taxon>Tylenchina</taxon>
        <taxon>Panagrolaimomorpha</taxon>
        <taxon>Panagrolaimoidea</taxon>
        <taxon>Panagrolaimidae</taxon>
        <taxon>Panagrolaimus</taxon>
    </lineage>
</organism>
<dbReference type="AlphaFoldDB" id="A0A914Q5L4"/>
<protein>
    <submittedName>
        <fullName evidence="2">Uncharacterized protein</fullName>
    </submittedName>
</protein>
<keyword evidence="1" id="KW-1185">Reference proteome</keyword>
<proteinExistence type="predicted"/>
<evidence type="ECO:0000313" key="2">
    <source>
        <dbReference type="WBParaSite" id="PDA_v2.g26213.t1"/>
    </source>
</evidence>
<dbReference type="WBParaSite" id="PDA_v2.g26213.t1">
    <property type="protein sequence ID" value="PDA_v2.g26213.t1"/>
    <property type="gene ID" value="PDA_v2.g26213"/>
</dbReference>